<keyword evidence="1" id="KW-0472">Membrane</keyword>
<accession>A0A7D5XKA0</accession>
<feature type="transmembrane region" description="Helical" evidence="1">
    <location>
        <begin position="7"/>
        <end position="26"/>
    </location>
</feature>
<protein>
    <submittedName>
        <fullName evidence="2">Uncharacterized protein</fullName>
    </submittedName>
</protein>
<dbReference type="KEGG" id="flt:Sv326_1034"/>
<sequence length="139" mass="15789">MGVLRWLARIGISLVILILFFAGVMMQLYGDFYLGLLLVLLSLGMGLFREIWRVGRQDRMRWRGFLGLGFSLVVSLLGLLIVAVPSLLSGGRAMSIILLNSALSTFVFLLGVFMRVWKHWKERDAKSSRRGTKWASKRK</sequence>
<gene>
    <name evidence="2" type="ORF">Sv326_1034</name>
</gene>
<feature type="transmembrane region" description="Helical" evidence="1">
    <location>
        <begin position="94"/>
        <end position="117"/>
    </location>
</feature>
<feature type="transmembrane region" description="Helical" evidence="1">
    <location>
        <begin position="32"/>
        <end position="52"/>
    </location>
</feature>
<keyword evidence="1" id="KW-0812">Transmembrane</keyword>
<proteinExistence type="predicted"/>
<keyword evidence="1" id="KW-1133">Transmembrane helix</keyword>
<evidence type="ECO:0000313" key="2">
    <source>
        <dbReference type="EMBL" id="QLJ53209.1"/>
    </source>
</evidence>
<dbReference type="AlphaFoldDB" id="A0A7D5XKA0"/>
<dbReference type="EMBL" id="CP058998">
    <property type="protein sequence ID" value="QLJ53209.1"/>
    <property type="molecule type" value="Genomic_DNA"/>
</dbReference>
<reference evidence="3" key="1">
    <citation type="submission" date="2020-07" db="EMBL/GenBank/DDBJ databases">
        <title>Metabolic diversity and evolutionary history of the archaeal phylum ###Micrarchaeota### uncovered from a freshwater lake metagenome.</title>
        <authorList>
            <person name="Kadnikov V.V."/>
            <person name="Savvichev A.S."/>
            <person name="Mardanov A.V."/>
            <person name="Beletsky A.V."/>
            <person name="Chupakov A.V."/>
            <person name="Kokryatskaya N.M."/>
            <person name="Pimenov N.V."/>
            <person name="Ravin N.V."/>
        </authorList>
    </citation>
    <scope>NUCLEOTIDE SEQUENCE [LARGE SCALE GENOMIC DNA]</scope>
</reference>
<name>A0A7D5XKA0_FERL1</name>
<organism evidence="2 3">
    <name type="scientific">Fermentimicrarchaeum limneticum</name>
    <dbReference type="NCBI Taxonomy" id="2795018"/>
    <lineage>
        <taxon>Archaea</taxon>
        <taxon>Candidatus Micrarchaeota</taxon>
        <taxon>Candidatus Fermentimicrarchaeales</taxon>
        <taxon>Candidatus Fermentimicrarchaeaceae</taxon>
        <taxon>Candidatus Fermentimicrarchaeum</taxon>
    </lineage>
</organism>
<dbReference type="Proteomes" id="UP000510821">
    <property type="component" value="Chromosome"/>
</dbReference>
<evidence type="ECO:0000256" key="1">
    <source>
        <dbReference type="SAM" id="Phobius"/>
    </source>
</evidence>
<evidence type="ECO:0000313" key="3">
    <source>
        <dbReference type="Proteomes" id="UP000510821"/>
    </source>
</evidence>
<feature type="transmembrane region" description="Helical" evidence="1">
    <location>
        <begin position="64"/>
        <end position="88"/>
    </location>
</feature>